<protein>
    <submittedName>
        <fullName evidence="4">REJ domain protein</fullName>
    </submittedName>
</protein>
<feature type="domain" description="PKD/Chitinase" evidence="3">
    <location>
        <begin position="320"/>
        <end position="405"/>
    </location>
</feature>
<evidence type="ECO:0000259" key="3">
    <source>
        <dbReference type="SMART" id="SM00089"/>
    </source>
</evidence>
<feature type="signal peptide" evidence="2">
    <location>
        <begin position="1"/>
        <end position="22"/>
    </location>
</feature>
<feature type="chain" id="PRO_5003612831" evidence="2">
    <location>
        <begin position="23"/>
        <end position="746"/>
    </location>
</feature>
<name>H8GJ24_METAL</name>
<dbReference type="Proteomes" id="UP000005090">
    <property type="component" value="Chromosome"/>
</dbReference>
<reference evidence="4 5" key="1">
    <citation type="journal article" date="2013" name="Genome Announc.">
        <title>Genome Sequence of the Obligate Gammaproteobacterial Methanotroph Methylomicrobium album Strain BG8.</title>
        <authorList>
            <person name="Kits K.D."/>
            <person name="Kalyuzhnaya M.G."/>
            <person name="Klotz M.G."/>
            <person name="Jetten M.S."/>
            <person name="Op den Camp H.J."/>
            <person name="Vuilleumier S."/>
            <person name="Bringel F."/>
            <person name="Dispirito A.A."/>
            <person name="Murrell J.C."/>
            <person name="Bruce D."/>
            <person name="Cheng J.F."/>
            <person name="Copeland A."/>
            <person name="Goodwin L."/>
            <person name="Hauser L."/>
            <person name="Lajus A."/>
            <person name="Land M.L."/>
            <person name="Lapidus A."/>
            <person name="Lucas S."/>
            <person name="Medigue C."/>
            <person name="Pitluck S."/>
            <person name="Woyke T."/>
            <person name="Zeytun A."/>
            <person name="Stein L.Y."/>
        </authorList>
    </citation>
    <scope>NUCLEOTIDE SEQUENCE [LARGE SCALE GENOMIC DNA]</scope>
    <source>
        <strain evidence="4 5">BG8</strain>
    </source>
</reference>
<sequence length="746" mass="78583">MRHLYRLTLAAGLLAAAGPACPDNARGPDPYGAGFGFDQPDTAPWGLWTRGDAGTLYAEWDSFSDASHGTDSDRTSAPDVGTFGAVSPWLGWNAGTIRTSTGNLYSFSGPERFEVNFEGEVPAEPQRAVLQIETQGTALDVAGVTLNGAAPTFSAVTFNDPAFATSQGPVTLQHRLFFWDLPTAPATYQFVFGSAEHSMSLTQVAVDVGPRHNQAPEAQAGAAQWVSEGTEVTLYGSGSDPEGQALGFHWIQTAGPSVMLRDAASATPRFTAPEVNATTTLGFQLVAIDAEGLPSNAANTQVNVRDLDSQPPGTPFAEAGTDQSVRAGVEAVLDGSASSDPEGQALSYQWTQLAGPTVTLDDPTAIKPRFTTPRLGNDTVLTFQLVITDTDGNESDAATVNVDVKWHNEAPVADPGAASTLRAGAVKVLGGESYDPDGDPLAYHWTQTGGPTVALSSDTAANPSFVAPVDAIGQTLTFSLTVSDGRLESSQQTVTVAIVANSAPTVDADTGQVFGQDARVVLHSTASDPDGDELTYSWEQTGGPTVVLSGPDTPSPEFIAPSVMEGTVVLEFRLTVSDGYAPDPLSASDTVRVLVNSNGQALDCSHAVPSRATLWPSNRGMKKVRIDGVTGPDPFRLTITGITQDEPVFNPALKDRTRRDAKIVTPKATRKNPMTRDSALLRAERQGLRKKSQPFSGNGRVYQLNFSADDGTQFCEGSIHVQVPPTRDGTAVDDGQAHDATVKIKR</sequence>
<keyword evidence="2" id="KW-0732">Signal</keyword>
<feature type="compositionally biased region" description="Basic and acidic residues" evidence="1">
    <location>
        <begin position="735"/>
        <end position="746"/>
    </location>
</feature>
<dbReference type="RefSeq" id="WP_005374943.1">
    <property type="nucleotide sequence ID" value="NZ_CM001475.1"/>
</dbReference>
<dbReference type="PANTHER" id="PTHR46182:SF2">
    <property type="entry name" value="FI19480P1"/>
    <property type="match status" value="1"/>
</dbReference>
<dbReference type="Pfam" id="PF22352">
    <property type="entry name" value="K319L-like_PKD"/>
    <property type="match status" value="4"/>
</dbReference>
<dbReference type="SMART" id="SM00089">
    <property type="entry name" value="PKD"/>
    <property type="match status" value="3"/>
</dbReference>
<dbReference type="EMBL" id="CM001475">
    <property type="protein sequence ID" value="EIC31531.1"/>
    <property type="molecule type" value="Genomic_DNA"/>
</dbReference>
<evidence type="ECO:0000313" key="5">
    <source>
        <dbReference type="Proteomes" id="UP000005090"/>
    </source>
</evidence>
<evidence type="ECO:0000256" key="2">
    <source>
        <dbReference type="SAM" id="SignalP"/>
    </source>
</evidence>
<dbReference type="InterPro" id="IPR029865">
    <property type="entry name" value="KIAA0319-like"/>
</dbReference>
<organism evidence="4 5">
    <name type="scientific">Methylomicrobium album BG8</name>
    <dbReference type="NCBI Taxonomy" id="686340"/>
    <lineage>
        <taxon>Bacteria</taxon>
        <taxon>Pseudomonadati</taxon>
        <taxon>Pseudomonadota</taxon>
        <taxon>Gammaproteobacteria</taxon>
        <taxon>Methylococcales</taxon>
        <taxon>Methylococcaceae</taxon>
        <taxon>Methylomicrobium</taxon>
    </lineage>
</organism>
<dbReference type="GO" id="GO:0016020">
    <property type="term" value="C:membrane"/>
    <property type="evidence" value="ECO:0007669"/>
    <property type="project" value="TreeGrafter"/>
</dbReference>
<dbReference type="PANTHER" id="PTHR46182">
    <property type="entry name" value="FI19480P1"/>
    <property type="match status" value="1"/>
</dbReference>
<dbReference type="GO" id="GO:0031410">
    <property type="term" value="C:cytoplasmic vesicle"/>
    <property type="evidence" value="ECO:0007669"/>
    <property type="project" value="TreeGrafter"/>
</dbReference>
<feature type="region of interest" description="Disordered" evidence="1">
    <location>
        <begin position="727"/>
        <end position="746"/>
    </location>
</feature>
<dbReference type="InterPro" id="IPR013783">
    <property type="entry name" value="Ig-like_fold"/>
</dbReference>
<dbReference type="AlphaFoldDB" id="H8GJ24"/>
<accession>H8GJ24</accession>
<keyword evidence="5" id="KW-1185">Reference proteome</keyword>
<feature type="domain" description="PKD/Chitinase" evidence="3">
    <location>
        <begin position="412"/>
        <end position="501"/>
    </location>
</feature>
<dbReference type="eggNOG" id="COG3055">
    <property type="taxonomic scope" value="Bacteria"/>
</dbReference>
<feature type="domain" description="PKD/Chitinase" evidence="3">
    <location>
        <begin position="217"/>
        <end position="307"/>
    </location>
</feature>
<evidence type="ECO:0000256" key="1">
    <source>
        <dbReference type="SAM" id="MobiDB-lite"/>
    </source>
</evidence>
<evidence type="ECO:0000313" key="4">
    <source>
        <dbReference type="EMBL" id="EIC31531.1"/>
    </source>
</evidence>
<dbReference type="STRING" id="686340.Metal_3894"/>
<gene>
    <name evidence="4" type="ORF">Metal_3894</name>
</gene>
<dbReference type="HOGENOM" id="CLU_372483_0_0_6"/>
<dbReference type="Gene3D" id="2.60.40.10">
    <property type="entry name" value="Immunoglobulins"/>
    <property type="match status" value="4"/>
</dbReference>
<dbReference type="InterPro" id="IPR022409">
    <property type="entry name" value="PKD/Chitinase_dom"/>
</dbReference>
<proteinExistence type="predicted"/>
<dbReference type="eggNOG" id="COG3291">
    <property type="taxonomic scope" value="Bacteria"/>
</dbReference>